<feature type="region of interest" description="Disordered" evidence="1">
    <location>
        <begin position="377"/>
        <end position="398"/>
    </location>
</feature>
<evidence type="ECO:0000313" key="2">
    <source>
        <dbReference type="EMBL" id="KAL0493612.1"/>
    </source>
</evidence>
<comment type="caution">
    <text evidence="2">The sequence shown here is derived from an EMBL/GenBank/DDBJ whole genome shotgun (WGS) entry which is preliminary data.</text>
</comment>
<reference evidence="2 3" key="1">
    <citation type="submission" date="2024-02" db="EMBL/GenBank/DDBJ databases">
        <title>FIRST GENOME SEQUENCES OF Leishmania (Viannia) shawi, Leishmania (Viannia) lindenbergi AND Leishmania (Viannia) utingensis.</title>
        <authorList>
            <person name="Resadore F."/>
            <person name="Custodio M.G.F."/>
            <person name="Boite M.C."/>
            <person name="Cupolillo E."/>
            <person name="Ferreira G.E.M."/>
        </authorList>
    </citation>
    <scope>NUCLEOTIDE SEQUENCE [LARGE SCALE GENOMIC DNA]</scope>
    <source>
        <strain evidence="2 3">ITUB/BR/1977/M4964</strain>
    </source>
</reference>
<feature type="region of interest" description="Disordered" evidence="1">
    <location>
        <begin position="182"/>
        <end position="215"/>
    </location>
</feature>
<evidence type="ECO:0000256" key="1">
    <source>
        <dbReference type="SAM" id="MobiDB-lite"/>
    </source>
</evidence>
<dbReference type="EMBL" id="JBAMZL010000037">
    <property type="protein sequence ID" value="KAL0493612.1"/>
    <property type="molecule type" value="Genomic_DNA"/>
</dbReference>
<name>A0AAW2ZW24_9TRYP</name>
<organism evidence="2 3">
    <name type="scientific">Leishmania utingensis</name>
    <dbReference type="NCBI Taxonomy" id="653362"/>
    <lineage>
        <taxon>Eukaryota</taxon>
        <taxon>Discoba</taxon>
        <taxon>Euglenozoa</taxon>
        <taxon>Kinetoplastea</taxon>
        <taxon>Metakinetoplastina</taxon>
        <taxon>Trypanosomatida</taxon>
        <taxon>Trypanosomatidae</taxon>
        <taxon>Leishmaniinae</taxon>
        <taxon>Leishmania</taxon>
    </lineage>
</organism>
<feature type="region of interest" description="Disordered" evidence="1">
    <location>
        <begin position="256"/>
        <end position="294"/>
    </location>
</feature>
<feature type="compositionally biased region" description="Polar residues" evidence="1">
    <location>
        <begin position="430"/>
        <end position="446"/>
    </location>
</feature>
<dbReference type="Proteomes" id="UP001482455">
    <property type="component" value="Unassembled WGS sequence"/>
</dbReference>
<feature type="region of interest" description="Disordered" evidence="1">
    <location>
        <begin position="428"/>
        <end position="452"/>
    </location>
</feature>
<evidence type="ECO:0008006" key="4">
    <source>
        <dbReference type="Google" id="ProtNLM"/>
    </source>
</evidence>
<feature type="compositionally biased region" description="Low complexity" evidence="1">
    <location>
        <begin position="184"/>
        <end position="211"/>
    </location>
</feature>
<dbReference type="AlphaFoldDB" id="A0AAW2ZW24"/>
<evidence type="ECO:0000313" key="3">
    <source>
        <dbReference type="Proteomes" id="UP001482455"/>
    </source>
</evidence>
<feature type="region of interest" description="Disordered" evidence="1">
    <location>
        <begin position="1"/>
        <end position="31"/>
    </location>
</feature>
<accession>A0AAW2ZW24</accession>
<feature type="compositionally biased region" description="Polar residues" evidence="1">
    <location>
        <begin position="377"/>
        <end position="395"/>
    </location>
</feature>
<proteinExistence type="predicted"/>
<keyword evidence="3" id="KW-1185">Reference proteome</keyword>
<protein>
    <recommendedName>
        <fullName evidence="4">5'a2rel-related protein</fullName>
    </recommendedName>
</protein>
<sequence>MRGPFGEPAREIARAADTLAPTQGRDTRRGSTGFIRKIRFSEPNAMHVSRRGSTMTTSSGDAAPLSVEARVAAVRQRRLAREARAFGAAVVAVSASAKPTSLPHRLTERERNNVTPPCQPHTMPSLPLQPIPLASMFTMTSPPETSPLAVRSSVAQFALESSSAKGVSKVVEAVGVDTRRPPRTASYAASSTETSDRTTYYSSGSSSAATTERPAPDGRIAALHRFPSSTSSAFTAAFSESVSSKHSFTVVSVCDSSPSNPMRHAPMNAKSDSTQRGRGQCAEAEMPSPPYRLIDDTRTSRRLFSTDTESSTYVTPRDTVVGAIRIANPENNKGRHFFPTFSVQRRLMATVEEDSGRCTSIASTPETIASPSLMKMQTVSPKKTISSTGPSTSSRGIDKRTDIDASHLCSTDVVFLSRAVPSLRSFAPFSRSSTTRSQGSCASPQPLSEDESWPISRDSIEAGVCLRRDSPHTRCAQSTYREGSLSGRVTSALSALPPGNRNGRPRSASACRDTTFRSAFSAKMPSFSSFGHRMSPTVANRAAPSSCHTRTSSLLLSSAVYPVFLATTTRSRYNLLDDTTTTSATESAERDIITEELAMQRRLSRLKLELAQQRVEWRRRGGHTGSL</sequence>
<gene>
    <name evidence="2" type="ORF">Q4I30_007914</name>
</gene>